<dbReference type="Proteomes" id="UP000199301">
    <property type="component" value="Unassembled WGS sequence"/>
</dbReference>
<proteinExistence type="predicted"/>
<reference evidence="2" key="1">
    <citation type="submission" date="2016-10" db="EMBL/GenBank/DDBJ databases">
        <authorList>
            <person name="Varghese N."/>
            <person name="Submissions S."/>
        </authorList>
    </citation>
    <scope>NUCLEOTIDE SEQUENCE [LARGE SCALE GENOMIC DNA]</scope>
    <source>
        <strain evidence="2">DSM 45459</strain>
    </source>
</reference>
<organism evidence="1 2">
    <name type="scientific">Actinopolyspora saharensis</name>
    <dbReference type="NCBI Taxonomy" id="995062"/>
    <lineage>
        <taxon>Bacteria</taxon>
        <taxon>Bacillati</taxon>
        <taxon>Actinomycetota</taxon>
        <taxon>Actinomycetes</taxon>
        <taxon>Actinopolysporales</taxon>
        <taxon>Actinopolysporaceae</taxon>
        <taxon>Actinopolyspora</taxon>
    </lineage>
</organism>
<dbReference type="STRING" id="995062.SAMN04489718_1291"/>
<sequence length="121" mass="13660">MTRPFRGERGNWGKTLMDRTTETPTWSVVAHDADRLKQAVRELDAERDTETKYEIAYELLRTTTVIGERLAALLDGLAKRYENPGIPEQRSAHIAMDQAAAAADDLSECARRAVQTLRDED</sequence>
<name>A0A1H0ZX29_9ACTN</name>
<accession>A0A1H0ZX29</accession>
<gene>
    <name evidence="1" type="ORF">SAMN04489718_1291</name>
</gene>
<protein>
    <submittedName>
        <fullName evidence="1">Uncharacterized protein</fullName>
    </submittedName>
</protein>
<dbReference type="EMBL" id="FNKO01000001">
    <property type="protein sequence ID" value="SDQ31978.1"/>
    <property type="molecule type" value="Genomic_DNA"/>
</dbReference>
<dbReference type="AlphaFoldDB" id="A0A1H0ZX29"/>
<keyword evidence="2" id="KW-1185">Reference proteome</keyword>
<evidence type="ECO:0000313" key="2">
    <source>
        <dbReference type="Proteomes" id="UP000199301"/>
    </source>
</evidence>
<evidence type="ECO:0000313" key="1">
    <source>
        <dbReference type="EMBL" id="SDQ31978.1"/>
    </source>
</evidence>